<protein>
    <submittedName>
        <fullName evidence="11">TKL protein kinase</fullName>
    </submittedName>
</protein>
<evidence type="ECO:0000256" key="7">
    <source>
        <dbReference type="SAM" id="MobiDB-lite"/>
    </source>
</evidence>
<keyword evidence="8" id="KW-1133">Transmembrane helix</keyword>
<evidence type="ECO:0000256" key="5">
    <source>
        <dbReference type="ARBA" id="ARBA00022777"/>
    </source>
</evidence>
<dbReference type="GO" id="GO:0005524">
    <property type="term" value="F:ATP binding"/>
    <property type="evidence" value="ECO:0007669"/>
    <property type="project" value="UniProtKB-KW"/>
</dbReference>
<dbReference type="PROSITE" id="PS51450">
    <property type="entry name" value="LRR"/>
    <property type="match status" value="3"/>
</dbReference>
<dbReference type="GeneID" id="16068971"/>
<feature type="compositionally biased region" description="Low complexity" evidence="7">
    <location>
        <begin position="57"/>
        <end position="66"/>
    </location>
</feature>
<dbReference type="SMART" id="SM00369">
    <property type="entry name" value="LRR_TYP"/>
    <property type="match status" value="11"/>
</dbReference>
<feature type="compositionally biased region" description="Low complexity" evidence="7">
    <location>
        <begin position="192"/>
        <end position="207"/>
    </location>
</feature>
<feature type="compositionally biased region" description="Basic and acidic residues" evidence="7">
    <location>
        <begin position="248"/>
        <end position="258"/>
    </location>
</feature>
<dbReference type="InParanoid" id="F2UR61"/>
<keyword evidence="9" id="KW-0732">Signal</keyword>
<dbReference type="InterPro" id="IPR032675">
    <property type="entry name" value="LRR_dom_sf"/>
</dbReference>
<organism evidence="12">
    <name type="scientific">Salpingoeca rosetta (strain ATCC 50818 / BSB-021)</name>
    <dbReference type="NCBI Taxonomy" id="946362"/>
    <lineage>
        <taxon>Eukaryota</taxon>
        <taxon>Choanoflagellata</taxon>
        <taxon>Craspedida</taxon>
        <taxon>Salpingoecidae</taxon>
        <taxon>Salpingoeca</taxon>
    </lineage>
</organism>
<dbReference type="Proteomes" id="UP000007799">
    <property type="component" value="Unassembled WGS sequence"/>
</dbReference>
<feature type="compositionally biased region" description="Acidic residues" evidence="7">
    <location>
        <begin position="1014"/>
        <end position="1025"/>
    </location>
</feature>
<feature type="chain" id="PRO_5003290911" evidence="9">
    <location>
        <begin position="23"/>
        <end position="1476"/>
    </location>
</feature>
<evidence type="ECO:0000256" key="9">
    <source>
        <dbReference type="SAM" id="SignalP"/>
    </source>
</evidence>
<feature type="region of interest" description="Disordered" evidence="7">
    <location>
        <begin position="176"/>
        <end position="208"/>
    </location>
</feature>
<dbReference type="FunFam" id="3.80.10.10:FF:001164">
    <property type="entry name" value="GH01279p"/>
    <property type="match status" value="2"/>
</dbReference>
<dbReference type="SMART" id="SM00365">
    <property type="entry name" value="LRR_SD22"/>
    <property type="match status" value="7"/>
</dbReference>
<dbReference type="Pfam" id="PF07714">
    <property type="entry name" value="PK_Tyr_Ser-Thr"/>
    <property type="match status" value="2"/>
</dbReference>
<dbReference type="Gene3D" id="1.10.510.10">
    <property type="entry name" value="Transferase(Phosphotransferase) domain 1"/>
    <property type="match status" value="2"/>
</dbReference>
<evidence type="ECO:0000256" key="3">
    <source>
        <dbReference type="ARBA" id="ARBA00022737"/>
    </source>
</evidence>
<accession>F2UR61</accession>
<dbReference type="eggNOG" id="KOG0192">
    <property type="taxonomic scope" value="Eukaryota"/>
</dbReference>
<dbReference type="KEGG" id="sre:PTSG_10390"/>
<dbReference type="InterPro" id="IPR003591">
    <property type="entry name" value="Leu-rich_rpt_typical-subtyp"/>
</dbReference>
<dbReference type="SUPFAM" id="SSF52058">
    <property type="entry name" value="L domain-like"/>
    <property type="match status" value="2"/>
</dbReference>
<dbReference type="InterPro" id="IPR000719">
    <property type="entry name" value="Prot_kinase_dom"/>
</dbReference>
<keyword evidence="3" id="KW-0677">Repeat</keyword>
<feature type="signal peptide" evidence="9">
    <location>
        <begin position="1"/>
        <end position="22"/>
    </location>
</feature>
<keyword evidence="12" id="KW-1185">Reference proteome</keyword>
<feature type="region of interest" description="Disordered" evidence="7">
    <location>
        <begin position="221"/>
        <end position="259"/>
    </location>
</feature>
<dbReference type="Gene3D" id="3.80.10.10">
    <property type="entry name" value="Ribonuclease Inhibitor"/>
    <property type="match status" value="3"/>
</dbReference>
<evidence type="ECO:0000313" key="12">
    <source>
        <dbReference type="Proteomes" id="UP000007799"/>
    </source>
</evidence>
<name>F2UR61_SALR5</name>
<dbReference type="PANTHER" id="PTHR24366:SF96">
    <property type="entry name" value="LEUCINE RICH REPEAT CONTAINING 53"/>
    <property type="match status" value="1"/>
</dbReference>
<keyword evidence="5 11" id="KW-0418">Kinase</keyword>
<keyword evidence="2" id="KW-0808">Transferase</keyword>
<dbReference type="RefSeq" id="XP_004988441.1">
    <property type="nucleotide sequence ID" value="XM_004988384.1"/>
</dbReference>
<sequence>MAGTALAVVALLVLACISSAAATTTATQDEILHFGFVDATPHEGNHNHHHHRHDNNTHGSNNNTANYGNGLTGSDALLALPQCAGEDAAHSLPLGCPDHQAFCSSAVRRVLASMASIDALLARTQERPFGDAGGEGAHDHLRGGAEALRLTQHVLRELHGDFPLLRSILTQFCPDIRNTRPSMRPEKSNKQPRPASSPASASALPAAEPIVDMQMDTTVPKTRDTNQDAAVLSQGYDVASRMPRLRPRREDPDNEKPRHNATIATCSLQDLVDGACNSARQSATFSIFFRGFLFDPLDGDTQAANNVLHVSNNVKPTRLRLHGTIPEDHLRLVIDKGAWNYVTEVIVQGWQPGEFDLGLLRGLPLLTHVQILDSELVGVQLSSTGDAGDNNELVALEKRLVLLNLTSNSLTNLHPGLFANMENLMHLWLNDNQVTALDENVFEKLSTLQTLSLRNNRISEIDDKAFTGLTNLQRLGLGYNALSSLKEDVFEPLTSLQALFLENNPIERLKSETFKKLSNLLRLELTFSPLNVLSDELFKYTTRLQQLILRQNRFETLPEDVFHPLTNLETLDLSHNRLTFITQSHFKHQAKLTHLLLLGNRITTIAFKAFGQLTSLKRLDLQHNDLTLVDAVWFDRESAQHIEELELSSNKLTQFPPDLLDMLDGLRVLSIAKNKLTKFVPPLVAGRTFGLRHLRLSDNPLDTFPSLGSFPQLRELEANNHMIPQVNVTPVLNVTSLRALEVAAHPHNKGVRLIVEESALKELMSETGKPLLENLRHLDLRNVDITAALKLPLSHLQLTHLRLGWEGMAETTFPASNICELLGQHVEEIELTGTHYTDLEMCENKTFSSILLTENKLLRTVTVRAHLRQLNLSGCSDLHDLFLPSAELLDISGTRLHPDPGLCNGWGRSMLFARNWKNEHVQQNQATLRLLLARCLQTVDLIDLGANDWLDEPDKVKDVVSPLTVLSKRPVFTENGVQLRSRETMPVFLLENTPIACGLHVSNARVSLSREPQNDDDDNDNDNNNDDQQSTRVAYTFQCSCAGGYHKGNNNRCVRDNRDQYLLLFGALFGVLVVQAVVFVVVRYVRRHRQLVQDHTLKTQLLVERDEEVLALKKAWEIGYNELRSLTHISTGAFGTVYKAEWDTVTVAVKVMQQGVSIFDDNSQHEFEKEVEFLQRTRHPHVVRFFGAGTHPNGSPFLVLEFVAMGSLKQLLFDRGLEAVLQEHLRERERANAAEGSEQGGGRSNRTYTTVDVGESVMVTERPTSTVDMPELPLSSWGLRQRLARDVACGMAFIHSLDQVHRDLKSGNVLVSAHLRAKISDFGSIRQKLATGARHTAGTNVDGKADENSIKYSRTLGATTMHLTMTAGVGTPMYMAPEALYGHEYGLKADVFSFGVLLWEIACVQHPDIISQEYGDSFDGPLFPTLKQLLEDGKRLKFSDEAASQTPTWYRALTYKCMAQDPDGRPSFKQLKTNLM</sequence>
<dbReference type="FunFam" id="3.30.200.20:FF:000180">
    <property type="entry name" value="serine/threonine-protein kinase STY46-like"/>
    <property type="match status" value="1"/>
</dbReference>
<evidence type="ECO:0000313" key="11">
    <source>
        <dbReference type="EMBL" id="EGD80116.1"/>
    </source>
</evidence>
<dbReference type="InterPro" id="IPR001611">
    <property type="entry name" value="Leu-rich_rpt"/>
</dbReference>
<dbReference type="eggNOG" id="KOG0619">
    <property type="taxonomic scope" value="Eukaryota"/>
</dbReference>
<keyword evidence="8" id="KW-0812">Transmembrane</keyword>
<keyword evidence="1" id="KW-0433">Leucine-rich repeat</keyword>
<keyword evidence="6" id="KW-0067">ATP-binding</keyword>
<dbReference type="GO" id="GO:0004672">
    <property type="term" value="F:protein kinase activity"/>
    <property type="evidence" value="ECO:0007669"/>
    <property type="project" value="InterPro"/>
</dbReference>
<feature type="region of interest" description="Disordered" evidence="7">
    <location>
        <begin position="42"/>
        <end position="67"/>
    </location>
</feature>
<keyword evidence="4" id="KW-0547">Nucleotide-binding</keyword>
<dbReference type="SMART" id="SM00220">
    <property type="entry name" value="S_TKc"/>
    <property type="match status" value="1"/>
</dbReference>
<proteinExistence type="predicted"/>
<evidence type="ECO:0000256" key="2">
    <source>
        <dbReference type="ARBA" id="ARBA00022679"/>
    </source>
</evidence>
<feature type="region of interest" description="Disordered" evidence="7">
    <location>
        <begin position="1008"/>
        <end position="1028"/>
    </location>
</feature>
<dbReference type="EMBL" id="GL832990">
    <property type="protein sequence ID" value="EGD80116.1"/>
    <property type="molecule type" value="Genomic_DNA"/>
</dbReference>
<dbReference type="OrthoDB" id="8400687at2759"/>
<dbReference type="PROSITE" id="PS50011">
    <property type="entry name" value="PROTEIN_KINASE_DOM"/>
    <property type="match status" value="1"/>
</dbReference>
<feature type="transmembrane region" description="Helical" evidence="8">
    <location>
        <begin position="1061"/>
        <end position="1082"/>
    </location>
</feature>
<evidence type="ECO:0000256" key="8">
    <source>
        <dbReference type="SAM" id="Phobius"/>
    </source>
</evidence>
<dbReference type="PANTHER" id="PTHR24366">
    <property type="entry name" value="IG(IMMUNOGLOBULIN) AND LRR(LEUCINE RICH REPEAT) DOMAINS"/>
    <property type="match status" value="1"/>
</dbReference>
<gene>
    <name evidence="11" type="ORF">PTSG_10390</name>
</gene>
<keyword evidence="8" id="KW-0472">Membrane</keyword>
<evidence type="ECO:0000256" key="1">
    <source>
        <dbReference type="ARBA" id="ARBA00022614"/>
    </source>
</evidence>
<reference evidence="11" key="1">
    <citation type="submission" date="2009-08" db="EMBL/GenBank/DDBJ databases">
        <title>Annotation of Salpingoeca rosetta.</title>
        <authorList>
            <consortium name="The Broad Institute Genome Sequencing Platform"/>
            <person name="Russ C."/>
            <person name="Cuomo C."/>
            <person name="Burger G."/>
            <person name="Gray M.W."/>
            <person name="Holland P.W.H."/>
            <person name="King N."/>
            <person name="Lang F.B.F."/>
            <person name="Roger A.J."/>
            <person name="Ruiz-Trillo I."/>
            <person name="Young S.K."/>
            <person name="Zeng Q."/>
            <person name="Gargeya S."/>
            <person name="Alvarado L."/>
            <person name="Berlin A."/>
            <person name="Chapman S.B."/>
            <person name="Chen Z."/>
            <person name="Freedman E."/>
            <person name="Gellesch M."/>
            <person name="Goldberg J."/>
            <person name="Griggs A."/>
            <person name="Gujja S."/>
            <person name="Heilman E."/>
            <person name="Heiman D."/>
            <person name="Howarth C."/>
            <person name="Mehta T."/>
            <person name="Neiman D."/>
            <person name="Pearson M."/>
            <person name="Roberts A."/>
            <person name="Saif S."/>
            <person name="Shea T."/>
            <person name="Shenoy N."/>
            <person name="Sisk P."/>
            <person name="Stolte C."/>
            <person name="Sykes S."/>
            <person name="White J."/>
            <person name="Yandava C."/>
            <person name="Haas B."/>
            <person name="Nusbaum C."/>
            <person name="Birren B."/>
        </authorList>
    </citation>
    <scope>NUCLEOTIDE SEQUENCE [LARGE SCALE GENOMIC DNA]</scope>
    <source>
        <strain evidence="11">ATCC 50818</strain>
    </source>
</reference>
<dbReference type="InterPro" id="IPR001245">
    <property type="entry name" value="Ser-Thr/Tyr_kinase_cat_dom"/>
</dbReference>
<evidence type="ECO:0000256" key="4">
    <source>
        <dbReference type="ARBA" id="ARBA00022741"/>
    </source>
</evidence>
<evidence type="ECO:0000259" key="10">
    <source>
        <dbReference type="PROSITE" id="PS50011"/>
    </source>
</evidence>
<dbReference type="InterPro" id="IPR011009">
    <property type="entry name" value="Kinase-like_dom_sf"/>
</dbReference>
<evidence type="ECO:0000256" key="6">
    <source>
        <dbReference type="ARBA" id="ARBA00022840"/>
    </source>
</evidence>
<dbReference type="Pfam" id="PF13855">
    <property type="entry name" value="LRR_8"/>
    <property type="match status" value="2"/>
</dbReference>
<dbReference type="SUPFAM" id="SSF56112">
    <property type="entry name" value="Protein kinase-like (PK-like)"/>
    <property type="match status" value="1"/>
</dbReference>
<feature type="domain" description="Protein kinase" evidence="10">
    <location>
        <begin position="1123"/>
        <end position="1476"/>
    </location>
</feature>